<feature type="transmembrane region" description="Helical" evidence="20">
    <location>
        <begin position="348"/>
        <end position="366"/>
    </location>
</feature>
<comment type="subcellular location">
    <subcellularLocation>
        <location evidence="2">Mitochondrion inner membrane</location>
        <topology evidence="2">Multi-pass membrane protein</topology>
    </subcellularLocation>
</comment>
<dbReference type="FunFam" id="1.20.810.10:FF:000002">
    <property type="entry name" value="Cytochrome b"/>
    <property type="match status" value="1"/>
</dbReference>
<dbReference type="InterPro" id="IPR048260">
    <property type="entry name" value="Cytochrome_b_C_euk/bac"/>
</dbReference>
<dbReference type="InterPro" id="IPR048259">
    <property type="entry name" value="Cytochrome_b_N_euk/bac"/>
</dbReference>
<dbReference type="InterPro" id="IPR016174">
    <property type="entry name" value="Di-haem_cyt_TM"/>
</dbReference>
<dbReference type="GO" id="GO:0006122">
    <property type="term" value="P:mitochondrial electron transport, ubiquinol to cytochrome c"/>
    <property type="evidence" value="ECO:0007669"/>
    <property type="project" value="TreeGrafter"/>
</dbReference>
<evidence type="ECO:0000256" key="16">
    <source>
        <dbReference type="ARBA" id="ARBA00023136"/>
    </source>
</evidence>
<dbReference type="InterPro" id="IPR005797">
    <property type="entry name" value="Cyt_b/b6_N"/>
</dbReference>
<evidence type="ECO:0000256" key="3">
    <source>
        <dbReference type="ARBA" id="ARBA00011649"/>
    </source>
</evidence>
<dbReference type="InterPro" id="IPR036150">
    <property type="entry name" value="Cyt_b/b6_C_sf"/>
</dbReference>
<dbReference type="InterPro" id="IPR005798">
    <property type="entry name" value="Cyt_b/b6_C"/>
</dbReference>
<dbReference type="CDD" id="cd00290">
    <property type="entry name" value="cytochrome_b_C"/>
    <property type="match status" value="1"/>
</dbReference>
<evidence type="ECO:0000256" key="15">
    <source>
        <dbReference type="ARBA" id="ARBA00023128"/>
    </source>
</evidence>
<dbReference type="Pfam" id="PF00032">
    <property type="entry name" value="Cytochrom_B_C"/>
    <property type="match status" value="1"/>
</dbReference>
<comment type="function">
    <text evidence="1 20">Component of the ubiquinol-cytochrome c reductase complex (complex III or cytochrome b-c1 complex) that is part of the mitochondrial respiratory chain. The b-c1 complex mediates electron transfer from ubiquinol to cytochrome c. Contributes to the generation of a proton gradient across the mitochondrial membrane that is then used for ATP synthesis.</text>
</comment>
<dbReference type="RefSeq" id="YP_010610900.1">
    <property type="nucleotide sequence ID" value="NC_070005.1"/>
</dbReference>
<evidence type="ECO:0000256" key="7">
    <source>
        <dbReference type="ARBA" id="ARBA00022660"/>
    </source>
</evidence>
<feature type="binding site" description="axial binding residue" evidence="19">
    <location>
        <position position="198"/>
    </location>
    <ligand>
        <name>heme b</name>
        <dbReference type="ChEBI" id="CHEBI:60344"/>
        <label>b566</label>
    </ligand>
    <ligandPart>
        <name>Fe</name>
        <dbReference type="ChEBI" id="CHEBI:18248"/>
    </ligandPart>
</feature>
<dbReference type="PROSITE" id="PS51003">
    <property type="entry name" value="CYTB_CTER"/>
    <property type="match status" value="1"/>
</dbReference>
<keyword evidence="12 20" id="KW-1133">Transmembrane helix</keyword>
<dbReference type="GO" id="GO:0046872">
    <property type="term" value="F:metal ion binding"/>
    <property type="evidence" value="ECO:0007669"/>
    <property type="project" value="UniProtKB-UniRule"/>
</dbReference>
<dbReference type="PROSITE" id="PS51002">
    <property type="entry name" value="CYTB_NTER"/>
    <property type="match status" value="1"/>
</dbReference>
<comment type="similarity">
    <text evidence="17 20">Belongs to the cytochrome b family.</text>
</comment>
<dbReference type="PANTHER" id="PTHR19271">
    <property type="entry name" value="CYTOCHROME B"/>
    <property type="match status" value="1"/>
</dbReference>
<keyword evidence="14" id="KW-0830">Ubiquinone</keyword>
<evidence type="ECO:0000256" key="4">
    <source>
        <dbReference type="ARBA" id="ARBA00013531"/>
    </source>
</evidence>
<evidence type="ECO:0000256" key="18">
    <source>
        <dbReference type="PIRSR" id="PIRSR038885-1"/>
    </source>
</evidence>
<evidence type="ECO:0000256" key="20">
    <source>
        <dbReference type="RuleBase" id="RU362117"/>
    </source>
</evidence>
<feature type="domain" description="Cytochrome b/b6 C-terminal region profile" evidence="22">
    <location>
        <begin position="212"/>
        <end position="379"/>
    </location>
</feature>
<dbReference type="SUPFAM" id="SSF81648">
    <property type="entry name" value="a domain/subunit of cytochrome bc1 complex (Ubiquinol-cytochrome c reductase)"/>
    <property type="match status" value="1"/>
</dbReference>
<dbReference type="AlphaFoldDB" id="A0A9E9FYZ1"/>
<keyword evidence="10" id="KW-0999">Mitochondrion inner membrane</keyword>
<name>A0A9E9FYZ1_9HEMI</name>
<dbReference type="GO" id="GO:0005743">
    <property type="term" value="C:mitochondrial inner membrane"/>
    <property type="evidence" value="ECO:0007669"/>
    <property type="project" value="UniProtKB-SubCell"/>
</dbReference>
<dbReference type="EMBL" id="ON601497">
    <property type="protein sequence ID" value="WAP91721.1"/>
    <property type="molecule type" value="Genomic_DNA"/>
</dbReference>
<evidence type="ECO:0000256" key="14">
    <source>
        <dbReference type="ARBA" id="ARBA00023075"/>
    </source>
</evidence>
<evidence type="ECO:0000259" key="21">
    <source>
        <dbReference type="PROSITE" id="PS51002"/>
    </source>
</evidence>
<keyword evidence="15 20" id="KW-0496">Mitochondrion</keyword>
<keyword evidence="9 19" id="KW-0479">Metal-binding</keyword>
<feature type="transmembrane region" description="Helical" evidence="20">
    <location>
        <begin position="322"/>
        <end position="342"/>
    </location>
</feature>
<evidence type="ECO:0000256" key="9">
    <source>
        <dbReference type="ARBA" id="ARBA00022723"/>
    </source>
</evidence>
<feature type="binding site" description="axial binding residue" evidence="19">
    <location>
        <position position="184"/>
    </location>
    <ligand>
        <name>heme b</name>
        <dbReference type="ChEBI" id="CHEBI:60344"/>
        <label>b562</label>
    </ligand>
    <ligandPart>
        <name>Fe</name>
        <dbReference type="ChEBI" id="CHEBI:18248"/>
    </ligandPart>
</feature>
<keyword evidence="16 20" id="KW-0472">Membrane</keyword>
<keyword evidence="13 19" id="KW-0408">Iron</keyword>
<dbReference type="PIRSF" id="PIRSF038885">
    <property type="entry name" value="COB"/>
    <property type="match status" value="1"/>
</dbReference>
<feature type="binding site" description="axial binding residue" evidence="19">
    <location>
        <position position="85"/>
    </location>
    <ligand>
        <name>heme b</name>
        <dbReference type="ChEBI" id="CHEBI:60344"/>
        <label>b562</label>
    </ligand>
    <ligandPart>
        <name>Fe</name>
        <dbReference type="ChEBI" id="CHEBI:18248"/>
    </ligandPart>
</feature>
<feature type="domain" description="Cytochrome b/b6 N-terminal region profile" evidence="21">
    <location>
        <begin position="2"/>
        <end position="211"/>
    </location>
</feature>
<feature type="binding site" description="axial binding residue" evidence="19">
    <location>
        <position position="99"/>
    </location>
    <ligand>
        <name>heme b</name>
        <dbReference type="ChEBI" id="CHEBI:60344"/>
        <label>b566</label>
    </ligand>
    <ligandPart>
        <name>Fe</name>
        <dbReference type="ChEBI" id="CHEBI:18248"/>
    </ligandPart>
</feature>
<dbReference type="GO" id="GO:0045275">
    <property type="term" value="C:respiratory chain complex III"/>
    <property type="evidence" value="ECO:0007669"/>
    <property type="project" value="InterPro"/>
</dbReference>
<feature type="transmembrane region" description="Helical" evidence="20">
    <location>
        <begin position="115"/>
        <end position="135"/>
    </location>
</feature>
<keyword evidence="8 20" id="KW-0812">Transmembrane</keyword>
<dbReference type="CTD" id="4519"/>
<keyword evidence="5 20" id="KW-0813">Transport</keyword>
<dbReference type="Pfam" id="PF00033">
    <property type="entry name" value="Cytochrome_B"/>
    <property type="match status" value="1"/>
</dbReference>
<protein>
    <recommendedName>
        <fullName evidence="4 20">Cytochrome b</fullName>
    </recommendedName>
</protein>
<gene>
    <name evidence="23" type="primary">CYTB</name>
</gene>
<dbReference type="GeneID" id="77652120"/>
<reference evidence="23" key="2">
    <citation type="submission" date="2022-05" db="EMBL/GenBank/DDBJ databases">
        <authorList>
            <person name="Yang W."/>
            <person name="Si C."/>
            <person name="Tian L."/>
            <person name="Zhang B."/>
        </authorList>
    </citation>
    <scope>NUCLEOTIDE SEQUENCE</scope>
</reference>
<comment type="cofactor">
    <cofactor evidence="19">
        <name>heme</name>
        <dbReference type="ChEBI" id="CHEBI:30413"/>
    </cofactor>
    <text evidence="19">Binds 2 heme groups non-covalently.</text>
</comment>
<evidence type="ECO:0000256" key="1">
    <source>
        <dbReference type="ARBA" id="ARBA00002566"/>
    </source>
</evidence>
<comment type="cofactor">
    <cofactor evidence="20">
        <name>heme b</name>
        <dbReference type="ChEBI" id="CHEBI:60344"/>
    </cofactor>
    <text evidence="20">Binds 2 heme groups non-covalently.</text>
</comment>
<feature type="transmembrane region" description="Helical" evidence="20">
    <location>
        <begin position="290"/>
        <end position="310"/>
    </location>
</feature>
<comment type="subunit">
    <text evidence="3">The main subunits of complex b-c1 are: cytochrome b, cytochrome c1 and the Rieske protein.</text>
</comment>
<organism evidence="23">
    <name type="scientific">Podulmorinus opacus</name>
    <dbReference type="NCBI Taxonomy" id="2937675"/>
    <lineage>
        <taxon>Eukaryota</taxon>
        <taxon>Metazoa</taxon>
        <taxon>Ecdysozoa</taxon>
        <taxon>Arthropoda</taxon>
        <taxon>Hexapoda</taxon>
        <taxon>Insecta</taxon>
        <taxon>Pterygota</taxon>
        <taxon>Neoptera</taxon>
        <taxon>Paraneoptera</taxon>
        <taxon>Hemiptera</taxon>
        <taxon>Auchenorrhyncha</taxon>
        <taxon>Membracoidea</taxon>
        <taxon>Cicadellidae</taxon>
        <taxon>Eurymelinae</taxon>
        <taxon>Idiocerini</taxon>
        <taxon>Podulmorinus</taxon>
    </lineage>
</organism>
<dbReference type="InterPro" id="IPR030689">
    <property type="entry name" value="Cytochrome_b"/>
</dbReference>
<evidence type="ECO:0000256" key="6">
    <source>
        <dbReference type="ARBA" id="ARBA00022617"/>
    </source>
</evidence>
<reference evidence="23" key="1">
    <citation type="journal article" date="2022" name="Genes (Basel)">
        <title>Complete Mitogenome Analysis of Five Leafhopper Species of Idiocerini (Hemiptera: Cicadellidae).</title>
        <authorList>
            <person name="Tian L."/>
            <person name="Yang W."/>
            <person name="Si C."/>
            <person name="Guo X."/>
            <person name="Zhang B."/>
        </authorList>
    </citation>
    <scope>NUCLEOTIDE SEQUENCE</scope>
</reference>
<dbReference type="CDD" id="cd00284">
    <property type="entry name" value="Cytochrome_b_N"/>
    <property type="match status" value="1"/>
</dbReference>
<sequence length="379" mass="43661">MNNKAMRKKNELFKIINYSIVDLPTPINLSYWWNFGSILGMCLMIQLISGIMLSMHYTANVDMAFNSVSHISRDVNYGWLIRTIHSNGASLFFMMMYNHTGRGIYYGSYKFINTWYMGIIIMLMTMATAFLGYVLPWGQMSFWGATVITNLLSAIPYIGNMLVNWLWGGFAVDNATLSRFFSLHFMLPFIIAMLTIIHLFFLHMTGSNNPIGIKSEVDKIPFHPYFSIKDSLGFTITLTLLLTLNMTEPFMLSDPDNFTPANPMVTPVHIQPEWYFLFAYAILRSIPNKLGGVMALFMSILILMVLPLSMKMKFKGLSFYPLSQIMFWLFICTVILLTWIGARPVEDPYTTTGMVLTLIYFLYFILDPMMTKMWDKIIN</sequence>
<evidence type="ECO:0000256" key="12">
    <source>
        <dbReference type="ARBA" id="ARBA00022989"/>
    </source>
</evidence>
<dbReference type="PANTHER" id="PTHR19271:SF16">
    <property type="entry name" value="CYTOCHROME B"/>
    <property type="match status" value="1"/>
</dbReference>
<evidence type="ECO:0000313" key="23">
    <source>
        <dbReference type="EMBL" id="WAP91721.1"/>
    </source>
</evidence>
<dbReference type="GO" id="GO:0016491">
    <property type="term" value="F:oxidoreductase activity"/>
    <property type="evidence" value="ECO:0007669"/>
    <property type="project" value="UniProtKB-UniRule"/>
</dbReference>
<feature type="transmembrane region" description="Helical" evidence="20">
    <location>
        <begin position="142"/>
        <end position="163"/>
    </location>
</feature>
<feature type="binding site" evidence="18">
    <location>
        <position position="203"/>
    </location>
    <ligand>
        <name>a ubiquinone</name>
        <dbReference type="ChEBI" id="CHEBI:16389"/>
    </ligand>
</feature>
<feature type="transmembrane region" description="Helical" evidence="20">
    <location>
        <begin position="31"/>
        <end position="54"/>
    </location>
</feature>
<dbReference type="Gene3D" id="1.20.810.10">
    <property type="entry name" value="Cytochrome Bc1 Complex, Chain C"/>
    <property type="match status" value="1"/>
</dbReference>
<keyword evidence="11 20" id="KW-0249">Electron transport</keyword>
<accession>A0A9E9FYZ1</accession>
<dbReference type="InterPro" id="IPR027387">
    <property type="entry name" value="Cytb/b6-like_sf"/>
</dbReference>
<evidence type="ECO:0000256" key="8">
    <source>
        <dbReference type="ARBA" id="ARBA00022692"/>
    </source>
</evidence>
<evidence type="ECO:0000256" key="2">
    <source>
        <dbReference type="ARBA" id="ARBA00004448"/>
    </source>
</evidence>
<keyword evidence="6 19" id="KW-0349">Heme</keyword>
<geneLocation type="mitochondrion" evidence="23"/>
<evidence type="ECO:0000256" key="11">
    <source>
        <dbReference type="ARBA" id="ARBA00022982"/>
    </source>
</evidence>
<evidence type="ECO:0000256" key="19">
    <source>
        <dbReference type="PIRSR" id="PIRSR038885-2"/>
    </source>
</evidence>
<evidence type="ECO:0000256" key="17">
    <source>
        <dbReference type="ARBA" id="ARBA00061233"/>
    </source>
</evidence>
<evidence type="ECO:0000256" key="10">
    <source>
        <dbReference type="ARBA" id="ARBA00022792"/>
    </source>
</evidence>
<dbReference type="GO" id="GO:0008121">
    <property type="term" value="F:quinol-cytochrome-c reductase activity"/>
    <property type="evidence" value="ECO:0007669"/>
    <property type="project" value="InterPro"/>
</dbReference>
<dbReference type="SUPFAM" id="SSF81342">
    <property type="entry name" value="Transmembrane di-heme cytochromes"/>
    <property type="match status" value="1"/>
</dbReference>
<evidence type="ECO:0000259" key="22">
    <source>
        <dbReference type="PROSITE" id="PS51003"/>
    </source>
</evidence>
<evidence type="ECO:0000256" key="13">
    <source>
        <dbReference type="ARBA" id="ARBA00023004"/>
    </source>
</evidence>
<proteinExistence type="inferred from homology"/>
<evidence type="ECO:0000256" key="5">
    <source>
        <dbReference type="ARBA" id="ARBA00022448"/>
    </source>
</evidence>
<keyword evidence="7 20" id="KW-0679">Respiratory chain</keyword>
<feature type="transmembrane region" description="Helical" evidence="20">
    <location>
        <begin position="75"/>
        <end position="95"/>
    </location>
</feature>
<feature type="transmembrane region" description="Helical" evidence="20">
    <location>
        <begin position="183"/>
        <end position="204"/>
    </location>
</feature>